<dbReference type="PROSITE" id="PS50109">
    <property type="entry name" value="HIS_KIN"/>
    <property type="match status" value="1"/>
</dbReference>
<keyword evidence="17" id="KW-1185">Reference proteome</keyword>
<evidence type="ECO:0000256" key="6">
    <source>
        <dbReference type="ARBA" id="ARBA00022741"/>
    </source>
</evidence>
<evidence type="ECO:0000256" key="11">
    <source>
        <dbReference type="SAM" id="Coils"/>
    </source>
</evidence>
<reference evidence="16 17" key="1">
    <citation type="journal article" date="2010" name="Stand. Genomic Sci.">
        <title>Complete genome sequence of Thermaerobacter marianensis type strain (7p75a).</title>
        <authorList>
            <person name="Han C."/>
            <person name="Gu W."/>
            <person name="Zhang X."/>
            <person name="Lapidus A."/>
            <person name="Nolan M."/>
            <person name="Copeland A."/>
            <person name="Lucas S."/>
            <person name="Del Rio T.G."/>
            <person name="Tice H."/>
            <person name="Cheng J.F."/>
            <person name="Tapia R."/>
            <person name="Goodwin L."/>
            <person name="Pitluck S."/>
            <person name="Pagani I."/>
            <person name="Ivanova N."/>
            <person name="Mavromatis K."/>
            <person name="Mikhailova N."/>
            <person name="Pati A."/>
            <person name="Chen A."/>
            <person name="Palaniappan K."/>
            <person name="Land M."/>
            <person name="Hauser L."/>
            <person name="Chang Y.J."/>
            <person name="Jeffries C.D."/>
            <person name="Schneider S."/>
            <person name="Rohde M."/>
            <person name="Goker M."/>
            <person name="Pukall R."/>
            <person name="Woyke T."/>
            <person name="Bristow J."/>
            <person name="Eisen J.A."/>
            <person name="Markowitz V."/>
            <person name="Hugenholtz P."/>
            <person name="Kyrpides N.C."/>
            <person name="Klenk H.P."/>
            <person name="Detter J.C."/>
        </authorList>
    </citation>
    <scope>NUCLEOTIDE SEQUENCE [LARGE SCALE GENOMIC DNA]</scope>
    <source>
        <strain evidence="17">ATCC 700841 / DSM 12885 / JCM 10246 / 7p75a</strain>
    </source>
</reference>
<name>E6SH55_THEM7</name>
<dbReference type="FunFam" id="1.10.287.130:FF:000001">
    <property type="entry name" value="Two-component sensor histidine kinase"/>
    <property type="match status" value="1"/>
</dbReference>
<keyword evidence="10 13" id="KW-0472">Membrane</keyword>
<feature type="transmembrane region" description="Helical" evidence="13">
    <location>
        <begin position="46"/>
        <end position="69"/>
    </location>
</feature>
<reference evidence="17" key="2">
    <citation type="journal article" date="2010" name="Stand. Genomic Sci.">
        <title>Complete genome sequence of Thermaerobacter marianensis type strain (7p75aT).</title>
        <authorList>
            <person name="Han C."/>
            <person name="Gu W."/>
            <person name="Zhang X."/>
            <person name="Lapidus A."/>
            <person name="Nolan M."/>
            <person name="Copeland A."/>
            <person name="Lucas S."/>
            <person name="Glavina Del Rio T."/>
            <person name="Tice H."/>
            <person name="Cheng J."/>
            <person name="Tapia R."/>
            <person name="Goodwin L."/>
            <person name="Pitluck S."/>
            <person name="Pagani I."/>
            <person name="Ivanova N."/>
            <person name="Mavromatis K."/>
            <person name="Mikhailova N."/>
            <person name="Pati A."/>
            <person name="Chen A."/>
            <person name="Palaniappan K."/>
            <person name="Land M."/>
            <person name="Hauser L."/>
            <person name="Chang Y."/>
            <person name="Jeffries C."/>
            <person name="Schneider S."/>
            <person name="Rohde M."/>
            <person name="Goker M."/>
            <person name="Pukall R."/>
            <person name="Woyke T."/>
            <person name="Bristow J."/>
            <person name="Eisen J."/>
            <person name="Markowitz V."/>
            <person name="Hugenholtz P."/>
            <person name="Kyrpides N."/>
            <person name="Klenk H."/>
            <person name="Detter J."/>
        </authorList>
    </citation>
    <scope>NUCLEOTIDE SEQUENCE [LARGE SCALE GENOMIC DNA]</scope>
    <source>
        <strain evidence="17">ATCC 700841 / DSM 12885 / JCM 10246 / 7p75a</strain>
    </source>
</reference>
<dbReference type="GO" id="GO:0000156">
    <property type="term" value="F:phosphorelay response regulator activity"/>
    <property type="evidence" value="ECO:0007669"/>
    <property type="project" value="TreeGrafter"/>
</dbReference>
<keyword evidence="5" id="KW-0808">Transferase</keyword>
<dbReference type="InterPro" id="IPR036097">
    <property type="entry name" value="HisK_dim/P_sf"/>
</dbReference>
<evidence type="ECO:0000256" key="2">
    <source>
        <dbReference type="ARBA" id="ARBA00004370"/>
    </source>
</evidence>
<feature type="region of interest" description="Disordered" evidence="12">
    <location>
        <begin position="360"/>
        <end position="413"/>
    </location>
</feature>
<evidence type="ECO:0000256" key="9">
    <source>
        <dbReference type="ARBA" id="ARBA00023012"/>
    </source>
</evidence>
<dbReference type="RefSeq" id="WP_013496020.1">
    <property type="nucleotide sequence ID" value="NC_014831.1"/>
</dbReference>
<dbReference type="InterPro" id="IPR003661">
    <property type="entry name" value="HisK_dim/P_dom"/>
</dbReference>
<feature type="domain" description="Histidine kinase" evidence="14">
    <location>
        <begin position="133"/>
        <end position="355"/>
    </location>
</feature>
<proteinExistence type="predicted"/>
<dbReference type="GO" id="GO:0007234">
    <property type="term" value="P:osmosensory signaling via phosphorelay pathway"/>
    <property type="evidence" value="ECO:0007669"/>
    <property type="project" value="TreeGrafter"/>
</dbReference>
<dbReference type="InterPro" id="IPR005467">
    <property type="entry name" value="His_kinase_dom"/>
</dbReference>
<dbReference type="KEGG" id="tmr:Tmar_1610"/>
<feature type="domain" description="HAMP" evidence="15">
    <location>
        <begin position="71"/>
        <end position="125"/>
    </location>
</feature>
<evidence type="ECO:0000256" key="3">
    <source>
        <dbReference type="ARBA" id="ARBA00012438"/>
    </source>
</evidence>
<evidence type="ECO:0000259" key="15">
    <source>
        <dbReference type="PROSITE" id="PS50885"/>
    </source>
</evidence>
<evidence type="ECO:0000256" key="7">
    <source>
        <dbReference type="ARBA" id="ARBA00022777"/>
    </source>
</evidence>
<dbReference type="PANTHER" id="PTHR42878:SF7">
    <property type="entry name" value="SENSOR HISTIDINE KINASE GLRK"/>
    <property type="match status" value="1"/>
</dbReference>
<dbReference type="Gene3D" id="1.10.287.130">
    <property type="match status" value="1"/>
</dbReference>
<comment type="catalytic activity">
    <reaction evidence="1">
        <text>ATP + protein L-histidine = ADP + protein N-phospho-L-histidine.</text>
        <dbReference type="EC" id="2.7.13.3"/>
    </reaction>
</comment>
<dbReference type="FunFam" id="3.30.565.10:FF:000006">
    <property type="entry name" value="Sensor histidine kinase WalK"/>
    <property type="match status" value="1"/>
</dbReference>
<evidence type="ECO:0000256" key="4">
    <source>
        <dbReference type="ARBA" id="ARBA00022553"/>
    </source>
</evidence>
<feature type="transmembrane region" description="Helical" evidence="13">
    <location>
        <begin position="455"/>
        <end position="477"/>
    </location>
</feature>
<evidence type="ECO:0000259" key="14">
    <source>
        <dbReference type="PROSITE" id="PS50109"/>
    </source>
</evidence>
<dbReference type="Gene3D" id="3.30.565.10">
    <property type="entry name" value="Histidine kinase-like ATPase, C-terminal domain"/>
    <property type="match status" value="1"/>
</dbReference>
<dbReference type="HOGENOM" id="CLU_561321_0_0_9"/>
<keyword evidence="13" id="KW-1133">Transmembrane helix</keyword>
<dbReference type="CDD" id="cd00082">
    <property type="entry name" value="HisKA"/>
    <property type="match status" value="1"/>
</dbReference>
<dbReference type="InterPro" id="IPR050351">
    <property type="entry name" value="BphY/WalK/GraS-like"/>
</dbReference>
<evidence type="ECO:0000256" key="5">
    <source>
        <dbReference type="ARBA" id="ARBA00022679"/>
    </source>
</evidence>
<dbReference type="Pfam" id="PF00512">
    <property type="entry name" value="HisKA"/>
    <property type="match status" value="1"/>
</dbReference>
<feature type="compositionally biased region" description="Low complexity" evidence="12">
    <location>
        <begin position="385"/>
        <end position="401"/>
    </location>
</feature>
<dbReference type="Gene3D" id="6.10.340.10">
    <property type="match status" value="1"/>
</dbReference>
<dbReference type="GO" id="GO:0000155">
    <property type="term" value="F:phosphorelay sensor kinase activity"/>
    <property type="evidence" value="ECO:0007669"/>
    <property type="project" value="InterPro"/>
</dbReference>
<dbReference type="SMART" id="SM00387">
    <property type="entry name" value="HATPase_c"/>
    <property type="match status" value="1"/>
</dbReference>
<dbReference type="GO" id="GO:0016020">
    <property type="term" value="C:membrane"/>
    <property type="evidence" value="ECO:0007669"/>
    <property type="project" value="UniProtKB-SubCell"/>
</dbReference>
<dbReference type="AlphaFoldDB" id="E6SH55"/>
<feature type="transmembrane region" description="Helical" evidence="13">
    <location>
        <begin position="7"/>
        <end position="34"/>
    </location>
</feature>
<protein>
    <recommendedName>
        <fullName evidence="3">histidine kinase</fullName>
        <ecNumber evidence="3">2.7.13.3</ecNumber>
    </recommendedName>
</protein>
<dbReference type="STRING" id="644966.Tmar_1610"/>
<feature type="coiled-coil region" evidence="11">
    <location>
        <begin position="106"/>
        <end position="133"/>
    </location>
</feature>
<comment type="subcellular location">
    <subcellularLocation>
        <location evidence="2">Membrane</location>
    </subcellularLocation>
</comment>
<gene>
    <name evidence="16" type="ordered locus">Tmar_1610</name>
</gene>
<dbReference type="SUPFAM" id="SSF47384">
    <property type="entry name" value="Homodimeric domain of signal transducing histidine kinase"/>
    <property type="match status" value="1"/>
</dbReference>
<evidence type="ECO:0000256" key="12">
    <source>
        <dbReference type="SAM" id="MobiDB-lite"/>
    </source>
</evidence>
<sequence length="486" mass="50607">MRPKPLFLSLWAFGAGLSLLTIVILGFVFVPIAGQASGGGEPMLRAVMVILALASAGALSVATGVAWFVSRRLARPLEQLGAVARAIAQSPRRYVRGLSTTTYREATDLARALDALSAELAREEAQKDAFLAAVAHELRTPLTYVQGYARSLLDGMVTSPEDVHDHLTVIDREARRLGRMVADLLDREALAAGRVSLRLGPVDPAVVAAEAVQDVAPAAREKGIRLDLEVAAGLPVVQADGDRLRQVLWNLLDNALAHTPPGGRVWVEVRQACETVEVTVHDTGSGFDPAESETIWRPFHRLDGTRKERNPTGRRGYGLGLAMVRQIVEAHGGTVHAEGRPGQGASVGFRLPVTVPVDAPGSATVRPAPPGITGSGDAAAQADEPGIAAAPGGNPPAARRQPVPPAARPAGGGSLRSGDSLVALVLVVMGFLALGTASFPPLFESLSRGGGPGDLLIIAATGAVSTVMLAGVIALLYRAWMGGRSA</sequence>
<keyword evidence="7 16" id="KW-0418">Kinase</keyword>
<evidence type="ECO:0000256" key="1">
    <source>
        <dbReference type="ARBA" id="ARBA00000085"/>
    </source>
</evidence>
<accession>E6SH55</accession>
<evidence type="ECO:0000256" key="10">
    <source>
        <dbReference type="ARBA" id="ARBA00023136"/>
    </source>
</evidence>
<dbReference type="SUPFAM" id="SSF55874">
    <property type="entry name" value="ATPase domain of HSP90 chaperone/DNA topoisomerase II/histidine kinase"/>
    <property type="match status" value="1"/>
</dbReference>
<dbReference type="InterPro" id="IPR003660">
    <property type="entry name" value="HAMP_dom"/>
</dbReference>
<organism evidence="16 17">
    <name type="scientific">Thermaerobacter marianensis (strain ATCC 700841 / DSM 12885 / JCM 10246 / 7p75a)</name>
    <dbReference type="NCBI Taxonomy" id="644966"/>
    <lineage>
        <taxon>Bacteria</taxon>
        <taxon>Bacillati</taxon>
        <taxon>Bacillota</taxon>
        <taxon>Clostridia</taxon>
        <taxon>Eubacteriales</taxon>
        <taxon>Clostridiales Family XVII. Incertae Sedis</taxon>
        <taxon>Thermaerobacter</taxon>
    </lineage>
</organism>
<dbReference type="InterPro" id="IPR036890">
    <property type="entry name" value="HATPase_C_sf"/>
</dbReference>
<feature type="transmembrane region" description="Helical" evidence="13">
    <location>
        <begin position="421"/>
        <end position="443"/>
    </location>
</feature>
<keyword evidence="6" id="KW-0547">Nucleotide-binding</keyword>
<dbReference type="EMBL" id="CP002344">
    <property type="protein sequence ID" value="ADU51719.1"/>
    <property type="molecule type" value="Genomic_DNA"/>
</dbReference>
<dbReference type="CDD" id="cd00075">
    <property type="entry name" value="HATPase"/>
    <property type="match status" value="1"/>
</dbReference>
<dbReference type="InterPro" id="IPR003594">
    <property type="entry name" value="HATPase_dom"/>
</dbReference>
<dbReference type="PANTHER" id="PTHR42878">
    <property type="entry name" value="TWO-COMPONENT HISTIDINE KINASE"/>
    <property type="match status" value="1"/>
</dbReference>
<keyword evidence="4" id="KW-0597">Phosphoprotein</keyword>
<evidence type="ECO:0000313" key="16">
    <source>
        <dbReference type="EMBL" id="ADU51719.1"/>
    </source>
</evidence>
<dbReference type="GO" id="GO:0030295">
    <property type="term" value="F:protein kinase activator activity"/>
    <property type="evidence" value="ECO:0007669"/>
    <property type="project" value="TreeGrafter"/>
</dbReference>
<dbReference type="PROSITE" id="PS50885">
    <property type="entry name" value="HAMP"/>
    <property type="match status" value="1"/>
</dbReference>
<keyword evidence="8" id="KW-0067">ATP-binding</keyword>
<dbReference type="GO" id="GO:0005524">
    <property type="term" value="F:ATP binding"/>
    <property type="evidence" value="ECO:0007669"/>
    <property type="project" value="UniProtKB-KW"/>
</dbReference>
<keyword evidence="13" id="KW-0812">Transmembrane</keyword>
<dbReference type="Pfam" id="PF02518">
    <property type="entry name" value="HATPase_c"/>
    <property type="match status" value="1"/>
</dbReference>
<evidence type="ECO:0000256" key="8">
    <source>
        <dbReference type="ARBA" id="ARBA00022840"/>
    </source>
</evidence>
<keyword evidence="11" id="KW-0175">Coiled coil</keyword>
<evidence type="ECO:0000313" key="17">
    <source>
        <dbReference type="Proteomes" id="UP000008915"/>
    </source>
</evidence>
<keyword evidence="9" id="KW-0902">Two-component regulatory system</keyword>
<dbReference type="SMART" id="SM00388">
    <property type="entry name" value="HisKA"/>
    <property type="match status" value="1"/>
</dbReference>
<dbReference type="Proteomes" id="UP000008915">
    <property type="component" value="Chromosome"/>
</dbReference>
<dbReference type="InterPro" id="IPR004358">
    <property type="entry name" value="Sig_transdc_His_kin-like_C"/>
</dbReference>
<dbReference type="eggNOG" id="COG2205">
    <property type="taxonomic scope" value="Bacteria"/>
</dbReference>
<dbReference type="EC" id="2.7.13.3" evidence="3"/>
<evidence type="ECO:0000256" key="13">
    <source>
        <dbReference type="SAM" id="Phobius"/>
    </source>
</evidence>
<dbReference type="PRINTS" id="PR00344">
    <property type="entry name" value="BCTRLSENSOR"/>
</dbReference>